<dbReference type="AlphaFoldDB" id="A0A3Q3KX39"/>
<dbReference type="Proteomes" id="UP000261640">
    <property type="component" value="Unplaced"/>
</dbReference>
<dbReference type="Ensembl" id="ENSMAMT00000006046.2">
    <property type="protein sequence ID" value="ENSMAMP00000005882.2"/>
    <property type="gene ID" value="ENSMAMG00000026133.1"/>
</dbReference>
<dbReference type="Gene3D" id="2.10.50.10">
    <property type="entry name" value="Tumor Necrosis Factor Receptor, subunit A, domain 2"/>
    <property type="match status" value="1"/>
</dbReference>
<evidence type="ECO:0000256" key="3">
    <source>
        <dbReference type="SAM" id="SignalP"/>
    </source>
</evidence>
<sequence length="271" mass="29554">SKVLCVITMLGIHMILLSLYIAQSECIADNQGCCMCAVGSRVGNAGSCRDPQCVLCGLYEYMESANRLTRCFRQPYCDPNKNFPKLVLFNPNKQLLLHCSSEACLTCILHTEVKEGLVLSTGNHSHDAVCASHSNLEHIDTPIISPESAGACKSLHSTLIIVSACVLILSLLLYPVIVYKHKLPGLCARCAHRCQQAKNQRAVTLVPLEPRGPQGTVGDEENEGECEAQQTRETDEPAEKTPGVRRRYAIAATILVVTLTLMMTIVIGALY</sequence>
<evidence type="ECO:0000256" key="2">
    <source>
        <dbReference type="SAM" id="Phobius"/>
    </source>
</evidence>
<evidence type="ECO:0000313" key="4">
    <source>
        <dbReference type="Ensembl" id="ENSMAMP00000005882.2"/>
    </source>
</evidence>
<reference evidence="4" key="1">
    <citation type="submission" date="2025-05" db="UniProtKB">
        <authorList>
            <consortium name="Ensembl"/>
        </authorList>
    </citation>
    <scope>IDENTIFICATION</scope>
</reference>
<protein>
    <submittedName>
        <fullName evidence="4">Uncharacterized protein</fullName>
    </submittedName>
</protein>
<name>A0A3Q3KX39_9TELE</name>
<evidence type="ECO:0000313" key="5">
    <source>
        <dbReference type="Proteomes" id="UP000261640"/>
    </source>
</evidence>
<dbReference type="GeneTree" id="ENSGT00940000179150"/>
<feature type="signal peptide" evidence="3">
    <location>
        <begin position="1"/>
        <end position="24"/>
    </location>
</feature>
<feature type="region of interest" description="Disordered" evidence="1">
    <location>
        <begin position="208"/>
        <end position="242"/>
    </location>
</feature>
<feature type="compositionally biased region" description="Basic and acidic residues" evidence="1">
    <location>
        <begin position="230"/>
        <end position="239"/>
    </location>
</feature>
<keyword evidence="2" id="KW-0472">Membrane</keyword>
<keyword evidence="2" id="KW-1133">Transmembrane helix</keyword>
<keyword evidence="5" id="KW-1185">Reference proteome</keyword>
<keyword evidence="2" id="KW-0812">Transmembrane</keyword>
<keyword evidence="3" id="KW-0732">Signal</keyword>
<feature type="transmembrane region" description="Helical" evidence="2">
    <location>
        <begin position="159"/>
        <end position="179"/>
    </location>
</feature>
<organism evidence="4 5">
    <name type="scientific">Mastacembelus armatus</name>
    <name type="common">zig-zag eel</name>
    <dbReference type="NCBI Taxonomy" id="205130"/>
    <lineage>
        <taxon>Eukaryota</taxon>
        <taxon>Metazoa</taxon>
        <taxon>Chordata</taxon>
        <taxon>Craniata</taxon>
        <taxon>Vertebrata</taxon>
        <taxon>Euteleostomi</taxon>
        <taxon>Actinopterygii</taxon>
        <taxon>Neopterygii</taxon>
        <taxon>Teleostei</taxon>
        <taxon>Neoteleostei</taxon>
        <taxon>Acanthomorphata</taxon>
        <taxon>Anabantaria</taxon>
        <taxon>Synbranchiformes</taxon>
        <taxon>Mastacembelidae</taxon>
        <taxon>Mastacembelus</taxon>
    </lineage>
</organism>
<dbReference type="Ensembl" id="ENSMAMT00000031141.2">
    <property type="protein sequence ID" value="ENSMAMP00000030351.2"/>
    <property type="gene ID" value="ENSMAMG00000024963.1"/>
</dbReference>
<proteinExistence type="predicted"/>
<feature type="chain" id="PRO_5044598720" evidence="3">
    <location>
        <begin position="25"/>
        <end position="271"/>
    </location>
</feature>
<feature type="transmembrane region" description="Helical" evidence="2">
    <location>
        <begin position="248"/>
        <end position="270"/>
    </location>
</feature>
<evidence type="ECO:0000256" key="1">
    <source>
        <dbReference type="SAM" id="MobiDB-lite"/>
    </source>
</evidence>
<accession>A0A3Q3KX39</accession>